<accession>A0A8T0VBW4</accession>
<comment type="caution">
    <text evidence="1">The sequence shown here is derived from an EMBL/GenBank/DDBJ whole genome shotgun (WGS) entry which is preliminary data.</text>
</comment>
<evidence type="ECO:0008006" key="3">
    <source>
        <dbReference type="Google" id="ProtNLM"/>
    </source>
</evidence>
<dbReference type="OrthoDB" id="679083at2759"/>
<protein>
    <recommendedName>
        <fullName evidence="3">F-box protein</fullName>
    </recommendedName>
</protein>
<proteinExistence type="predicted"/>
<sequence>MHFFNAAVLCAECCDHLDCRREPFTVVFVATHPAGTSAYLYTSEADAWSEPTSAPHAAFLIEMERGAHVRNALYFVISGITGPRILKYDLGTREMTVIHPPPMSKSNQRIVIMTAEGGGLGCLTIKRSRLHLWLWEADPKGDMGWTLSRVIDHKTLVPEGKFARSFGAVGFADGGGMVYLGTKNGFYVADLKSMHFRKAEGVNGLDEIIPYISFYTPAFSVASTGEDPRVDA</sequence>
<name>A0A8T0VBW4_PANVG</name>
<gene>
    <name evidence="1" type="ORF">PVAP13_2NG072100</name>
</gene>
<keyword evidence="2" id="KW-1185">Reference proteome</keyword>
<dbReference type="Proteomes" id="UP000823388">
    <property type="component" value="Chromosome 2N"/>
</dbReference>
<evidence type="ECO:0000313" key="2">
    <source>
        <dbReference type="Proteomes" id="UP000823388"/>
    </source>
</evidence>
<dbReference type="EMBL" id="CM029040">
    <property type="protein sequence ID" value="KAG2632268.1"/>
    <property type="molecule type" value="Genomic_DNA"/>
</dbReference>
<dbReference type="PANTHER" id="PTHR33186:SF15">
    <property type="entry name" value="OS06G0249850 PROTEIN"/>
    <property type="match status" value="1"/>
</dbReference>
<evidence type="ECO:0000313" key="1">
    <source>
        <dbReference type="EMBL" id="KAG2632268.1"/>
    </source>
</evidence>
<organism evidence="1 2">
    <name type="scientific">Panicum virgatum</name>
    <name type="common">Blackwell switchgrass</name>
    <dbReference type="NCBI Taxonomy" id="38727"/>
    <lineage>
        <taxon>Eukaryota</taxon>
        <taxon>Viridiplantae</taxon>
        <taxon>Streptophyta</taxon>
        <taxon>Embryophyta</taxon>
        <taxon>Tracheophyta</taxon>
        <taxon>Spermatophyta</taxon>
        <taxon>Magnoliopsida</taxon>
        <taxon>Liliopsida</taxon>
        <taxon>Poales</taxon>
        <taxon>Poaceae</taxon>
        <taxon>PACMAD clade</taxon>
        <taxon>Panicoideae</taxon>
        <taxon>Panicodae</taxon>
        <taxon>Paniceae</taxon>
        <taxon>Panicinae</taxon>
        <taxon>Panicum</taxon>
        <taxon>Panicum sect. Hiantes</taxon>
    </lineage>
</organism>
<dbReference type="PANTHER" id="PTHR33186">
    <property type="entry name" value="OS10G0136150 PROTEIN-RELATED"/>
    <property type="match status" value="1"/>
</dbReference>
<dbReference type="AlphaFoldDB" id="A0A8T0VBW4"/>
<reference evidence="1" key="1">
    <citation type="submission" date="2020-05" db="EMBL/GenBank/DDBJ databases">
        <title>WGS assembly of Panicum virgatum.</title>
        <authorList>
            <person name="Lovell J.T."/>
            <person name="Jenkins J."/>
            <person name="Shu S."/>
            <person name="Juenger T.E."/>
            <person name="Schmutz J."/>
        </authorList>
    </citation>
    <scope>NUCLEOTIDE SEQUENCE</scope>
    <source>
        <strain evidence="1">AP13</strain>
    </source>
</reference>